<dbReference type="PANTHER" id="PTHR11136:SF5">
    <property type="entry name" value="FOLYLPOLYGLUTAMATE SYNTHASE, MITOCHONDRIAL"/>
    <property type="match status" value="1"/>
</dbReference>
<sequence>MATQSSSSSGNSGDGRTYNDAIDALNSLQTPYAIIEARRKAGIRPDASSIAEMHVYLRRIGYEATDLDRLNVVHVAGTKGKGSTCAFTASILAQYQKQTHNNNNSSSSSSNSIPRRIGLFTSPHLIAVRERIRVDGAPISEPAFARYFFEVWDQLGAAEESEGPVAVDRRLGDDVHMPTRPIYARFLTLMSFHVFLQEGIDAAVYETGIGGEYDATNVVPRPVAAGISTLGIDHVFALGDTVGKIAWHKAGIMKPGSPAFTIQQVPEAAEVLQRRAVELGVDLKVLDVDPRLQGVAVRPDALFQKKNATLAIALAETALRKLDPDFELDPEAPLPKAFVDGVEKVVWRGRCEVKVEGPVVWHVDGAHTVDSLRMATRWFADECATSSSSGPKALIFNQQGREEAVEFLEGMISTLKGRGQGSFDHVIFCSNVTYSQSGYKRDFVNHQHDPAAIKALTAQHSFARRWAELDPDSDVAVMPTIEDAINRVRELGVKAEADGQQTVQAFITGSLHLVGGALGILEGADAL</sequence>
<evidence type="ECO:0000256" key="13">
    <source>
        <dbReference type="ARBA" id="ARBA00022842"/>
    </source>
</evidence>
<dbReference type="NCBIfam" id="TIGR01499">
    <property type="entry name" value="folC"/>
    <property type="match status" value="1"/>
</dbReference>
<name>M7TQR8_EUTLA</name>
<comment type="pathway">
    <text evidence="4 17">Cofactor biosynthesis; tetrahydrofolylpolyglutamate biosynthesis.</text>
</comment>
<dbReference type="SUPFAM" id="SSF53244">
    <property type="entry name" value="MurD-like peptide ligases, peptide-binding domain"/>
    <property type="match status" value="1"/>
</dbReference>
<evidence type="ECO:0000256" key="2">
    <source>
        <dbReference type="ARBA" id="ARBA00004305"/>
    </source>
</evidence>
<keyword evidence="14" id="KW-0496">Mitochondrion</keyword>
<dbReference type="FunFam" id="3.90.190.20:FF:000031">
    <property type="entry name" value="Folylpolyglutamate synthase"/>
    <property type="match status" value="1"/>
</dbReference>
<keyword evidence="11" id="KW-0999">Mitochondrion inner membrane</keyword>
<dbReference type="OMA" id="ESLDCCM"/>
<dbReference type="GO" id="GO:0005743">
    <property type="term" value="C:mitochondrial inner membrane"/>
    <property type="evidence" value="ECO:0007669"/>
    <property type="project" value="UniProtKB-SubCell"/>
</dbReference>
<dbReference type="SUPFAM" id="SSF53623">
    <property type="entry name" value="MurD-like peptide ligases, catalytic domain"/>
    <property type="match status" value="1"/>
</dbReference>
<keyword evidence="8 17" id="KW-0436">Ligase</keyword>
<dbReference type="GO" id="GO:0005759">
    <property type="term" value="C:mitochondrial matrix"/>
    <property type="evidence" value="ECO:0007669"/>
    <property type="project" value="UniProtKB-SubCell"/>
</dbReference>
<gene>
    <name evidence="20" type="ORF">UCREL1_3947</name>
</gene>
<evidence type="ECO:0000256" key="4">
    <source>
        <dbReference type="ARBA" id="ARBA00005150"/>
    </source>
</evidence>
<evidence type="ECO:0000256" key="6">
    <source>
        <dbReference type="ARBA" id="ARBA00022490"/>
    </source>
</evidence>
<keyword evidence="15" id="KW-0472">Membrane</keyword>
<dbReference type="GO" id="GO:0005829">
    <property type="term" value="C:cytosol"/>
    <property type="evidence" value="ECO:0007669"/>
    <property type="project" value="TreeGrafter"/>
</dbReference>
<dbReference type="InterPro" id="IPR001645">
    <property type="entry name" value="Folylpolyglutamate_synth"/>
</dbReference>
<dbReference type="PIRSF" id="PIRSF038895">
    <property type="entry name" value="FPGS"/>
    <property type="match status" value="1"/>
</dbReference>
<evidence type="ECO:0000256" key="7">
    <source>
        <dbReference type="ARBA" id="ARBA00022563"/>
    </source>
</evidence>
<evidence type="ECO:0000313" key="21">
    <source>
        <dbReference type="Proteomes" id="UP000012174"/>
    </source>
</evidence>
<dbReference type="Proteomes" id="UP000012174">
    <property type="component" value="Unassembled WGS sequence"/>
</dbReference>
<dbReference type="eggNOG" id="KOG2525">
    <property type="taxonomic scope" value="Eukaryota"/>
</dbReference>
<comment type="cofactor">
    <cofactor evidence="17">
        <name>a monovalent cation</name>
        <dbReference type="ChEBI" id="CHEBI:60242"/>
    </cofactor>
    <text evidence="17">A monovalent cation.</text>
</comment>
<dbReference type="InterPro" id="IPR036615">
    <property type="entry name" value="Mur_ligase_C_dom_sf"/>
</dbReference>
<dbReference type="HOGENOM" id="CLU_015869_0_1_1"/>
<evidence type="ECO:0000256" key="11">
    <source>
        <dbReference type="ARBA" id="ARBA00022792"/>
    </source>
</evidence>
<protein>
    <recommendedName>
        <fullName evidence="17">Folylpolyglutamate synthase</fullName>
        <ecNumber evidence="17">6.3.2.17</ecNumber>
    </recommendedName>
    <alternativeName>
        <fullName evidence="17">Folylpoly-gamma-glutamate synthetase</fullName>
    </alternativeName>
    <alternativeName>
        <fullName evidence="17">Tetrahydrofolylpolyglutamate synthase</fullName>
    </alternativeName>
</protein>
<evidence type="ECO:0000256" key="5">
    <source>
        <dbReference type="ARBA" id="ARBA00008276"/>
    </source>
</evidence>
<feature type="binding site" evidence="18">
    <location>
        <position position="364"/>
    </location>
    <ligand>
        <name>ATP</name>
        <dbReference type="ChEBI" id="CHEBI:30616"/>
    </ligand>
</feature>
<dbReference type="FunFam" id="3.40.1190.10:FF:000009">
    <property type="entry name" value="Folylpolyglutamate synthase"/>
    <property type="match status" value="1"/>
</dbReference>
<dbReference type="AlphaFoldDB" id="M7TQR8"/>
<keyword evidence="12 18" id="KW-0067">ATP-binding</keyword>
<feature type="binding site" evidence="19">
    <location>
        <position position="122"/>
    </location>
    <ligand>
        <name>Mg(2+)</name>
        <dbReference type="ChEBI" id="CHEBI:18420"/>
        <label>1</label>
    </ligand>
</feature>
<dbReference type="PROSITE" id="PS01012">
    <property type="entry name" value="FOLYLPOLYGLU_SYNT_2"/>
    <property type="match status" value="1"/>
</dbReference>
<proteinExistence type="inferred from homology"/>
<dbReference type="PANTHER" id="PTHR11136">
    <property type="entry name" value="FOLYLPOLYGLUTAMATE SYNTHASE-RELATED"/>
    <property type="match status" value="1"/>
</dbReference>
<evidence type="ECO:0000256" key="8">
    <source>
        <dbReference type="ARBA" id="ARBA00022598"/>
    </source>
</evidence>
<keyword evidence="10 18" id="KW-0547">Nucleotide-binding</keyword>
<comment type="catalytic activity">
    <reaction evidence="16 17">
        <text>(6S)-5,6,7,8-tetrahydrofolyl-(gamma-L-Glu)(n) + L-glutamate + ATP = (6S)-5,6,7,8-tetrahydrofolyl-(gamma-L-Glu)(n+1) + ADP + phosphate + H(+)</text>
        <dbReference type="Rhea" id="RHEA:10580"/>
        <dbReference type="Rhea" id="RHEA-COMP:14738"/>
        <dbReference type="Rhea" id="RHEA-COMP:14740"/>
        <dbReference type="ChEBI" id="CHEBI:15378"/>
        <dbReference type="ChEBI" id="CHEBI:29985"/>
        <dbReference type="ChEBI" id="CHEBI:30616"/>
        <dbReference type="ChEBI" id="CHEBI:43474"/>
        <dbReference type="ChEBI" id="CHEBI:141005"/>
        <dbReference type="ChEBI" id="CHEBI:456216"/>
        <dbReference type="EC" id="6.3.2.17"/>
    </reaction>
</comment>
<comment type="function">
    <text evidence="17">Catalyzes conversion of folates to polyglutamate derivatives allowing concentration of folate compounds in the cell and the intracellular retention of these cofactors, which are important substrates for most of the folate-dependent enzymes that are involved in one-carbon transfer reactions involved in purine, pyrimidine and amino acid synthesis.</text>
</comment>
<organism evidence="20 21">
    <name type="scientific">Eutypa lata (strain UCR-EL1)</name>
    <name type="common">Grapevine dieback disease fungus</name>
    <name type="synonym">Eutypa armeniacae</name>
    <dbReference type="NCBI Taxonomy" id="1287681"/>
    <lineage>
        <taxon>Eukaryota</taxon>
        <taxon>Fungi</taxon>
        <taxon>Dikarya</taxon>
        <taxon>Ascomycota</taxon>
        <taxon>Pezizomycotina</taxon>
        <taxon>Sordariomycetes</taxon>
        <taxon>Xylariomycetidae</taxon>
        <taxon>Xylariales</taxon>
        <taxon>Diatrypaceae</taxon>
        <taxon>Eutypa</taxon>
    </lineage>
</organism>
<dbReference type="GO" id="GO:0006730">
    <property type="term" value="P:one-carbon metabolic process"/>
    <property type="evidence" value="ECO:0007669"/>
    <property type="project" value="UniProtKB-KW"/>
</dbReference>
<feature type="binding site" evidence="19">
    <location>
        <position position="206"/>
    </location>
    <ligand>
        <name>Mg(2+)</name>
        <dbReference type="ChEBI" id="CHEBI:18420"/>
        <label>1</label>
    </ligand>
</feature>
<dbReference type="STRING" id="1287681.M7TQR8"/>
<evidence type="ECO:0000256" key="9">
    <source>
        <dbReference type="ARBA" id="ARBA00022723"/>
    </source>
</evidence>
<keyword evidence="7 17" id="KW-0554">One-carbon metabolism</keyword>
<keyword evidence="13 19" id="KW-0460">Magnesium</keyword>
<dbReference type="GO" id="GO:0046872">
    <property type="term" value="F:metal ion binding"/>
    <property type="evidence" value="ECO:0007669"/>
    <property type="project" value="UniProtKB-KW"/>
</dbReference>
<dbReference type="EMBL" id="KB706140">
    <property type="protein sequence ID" value="EMR69035.1"/>
    <property type="molecule type" value="Genomic_DNA"/>
</dbReference>
<evidence type="ECO:0000256" key="16">
    <source>
        <dbReference type="ARBA" id="ARBA00047493"/>
    </source>
</evidence>
<keyword evidence="6" id="KW-0963">Cytoplasm</keyword>
<evidence type="ECO:0000256" key="18">
    <source>
        <dbReference type="PIRSR" id="PIRSR038895-1"/>
    </source>
</evidence>
<dbReference type="KEGG" id="ela:UCREL1_3947"/>
<feature type="binding site" evidence="19">
    <location>
        <position position="234"/>
    </location>
    <ligand>
        <name>Mg(2+)</name>
        <dbReference type="ChEBI" id="CHEBI:18420"/>
        <label>1</label>
    </ligand>
</feature>
<evidence type="ECO:0000313" key="20">
    <source>
        <dbReference type="EMBL" id="EMR69035.1"/>
    </source>
</evidence>
<keyword evidence="21" id="KW-1185">Reference proteome</keyword>
<reference evidence="21" key="1">
    <citation type="journal article" date="2013" name="Genome Announc.">
        <title>Draft genome sequence of the grapevine dieback fungus Eutypa lata UCR-EL1.</title>
        <authorList>
            <person name="Blanco-Ulate B."/>
            <person name="Rolshausen P.E."/>
            <person name="Cantu D."/>
        </authorList>
    </citation>
    <scope>NUCLEOTIDE SEQUENCE [LARGE SCALE GENOMIC DNA]</scope>
    <source>
        <strain evidence="21">UCR-EL1</strain>
    </source>
</reference>
<evidence type="ECO:0000256" key="14">
    <source>
        <dbReference type="ARBA" id="ARBA00023128"/>
    </source>
</evidence>
<dbReference type="UniPathway" id="UPA00850"/>
<evidence type="ECO:0000256" key="3">
    <source>
        <dbReference type="ARBA" id="ARBA00004496"/>
    </source>
</evidence>
<dbReference type="OrthoDB" id="5212574at2759"/>
<dbReference type="Gene3D" id="3.40.1190.10">
    <property type="entry name" value="Mur-like, catalytic domain"/>
    <property type="match status" value="1"/>
</dbReference>
<comment type="similarity">
    <text evidence="5 17">Belongs to the folylpolyglutamate synthase family.</text>
</comment>
<dbReference type="Gene3D" id="3.90.190.20">
    <property type="entry name" value="Mur ligase, C-terminal domain"/>
    <property type="match status" value="1"/>
</dbReference>
<keyword evidence="9 19" id="KW-0479">Metal-binding</keyword>
<evidence type="ECO:0000256" key="1">
    <source>
        <dbReference type="ARBA" id="ARBA00004273"/>
    </source>
</evidence>
<evidence type="ECO:0000256" key="10">
    <source>
        <dbReference type="ARBA" id="ARBA00022741"/>
    </source>
</evidence>
<evidence type="ECO:0000256" key="12">
    <source>
        <dbReference type="ARBA" id="ARBA00022840"/>
    </source>
</evidence>
<evidence type="ECO:0000256" key="19">
    <source>
        <dbReference type="PIRSR" id="PIRSR038895-2"/>
    </source>
</evidence>
<dbReference type="InterPro" id="IPR036565">
    <property type="entry name" value="Mur-like_cat_sf"/>
</dbReference>
<comment type="subcellular location">
    <subcellularLocation>
        <location evidence="3">Cytoplasm</location>
    </subcellularLocation>
    <subcellularLocation>
        <location evidence="1">Mitochondrion inner membrane</location>
    </subcellularLocation>
    <subcellularLocation>
        <location evidence="2">Mitochondrion matrix</location>
    </subcellularLocation>
</comment>
<dbReference type="EC" id="6.3.2.17" evidence="17"/>
<dbReference type="PROSITE" id="PS01011">
    <property type="entry name" value="FOLYLPOLYGLU_SYNT_1"/>
    <property type="match status" value="1"/>
</dbReference>
<dbReference type="GO" id="GO:0005524">
    <property type="term" value="F:ATP binding"/>
    <property type="evidence" value="ECO:0007669"/>
    <property type="project" value="UniProtKB-KW"/>
</dbReference>
<feature type="binding site" evidence="18">
    <location>
        <position position="350"/>
    </location>
    <ligand>
        <name>ATP</name>
        <dbReference type="ChEBI" id="CHEBI:30616"/>
    </ligand>
</feature>
<evidence type="ECO:0000256" key="15">
    <source>
        <dbReference type="ARBA" id="ARBA00023136"/>
    </source>
</evidence>
<dbReference type="InterPro" id="IPR023600">
    <property type="entry name" value="Folylpolyglutamate_synth_euk"/>
</dbReference>
<dbReference type="InterPro" id="IPR018109">
    <property type="entry name" value="Folylpolyglutamate_synth_CS"/>
</dbReference>
<evidence type="ECO:0000256" key="17">
    <source>
        <dbReference type="PIRNR" id="PIRNR038895"/>
    </source>
</evidence>
<accession>M7TQR8</accession>
<dbReference type="GO" id="GO:0004326">
    <property type="term" value="F:tetrahydrofolylpolyglutamate synthase activity"/>
    <property type="evidence" value="ECO:0007669"/>
    <property type="project" value="UniProtKB-EC"/>
</dbReference>